<keyword evidence="1" id="KW-1133">Transmembrane helix</keyword>
<dbReference type="EMBL" id="QKTW01000011">
    <property type="protein sequence ID" value="PZF73608.1"/>
    <property type="molecule type" value="Genomic_DNA"/>
</dbReference>
<accession>A0A2W2B0T4</accession>
<keyword evidence="1" id="KW-0812">Transmembrane</keyword>
<feature type="transmembrane region" description="Helical" evidence="1">
    <location>
        <begin position="6"/>
        <end position="28"/>
    </location>
</feature>
<dbReference type="AlphaFoldDB" id="A0A2W2B0T4"/>
<proteinExistence type="predicted"/>
<keyword evidence="1" id="KW-0472">Membrane</keyword>
<sequence length="304" mass="34960">MFNKLVQFIFFGNYFVGLLTIALALETAYQLQIPFNSPAFYALAFMVVVLYYTYAYSGVMKPTATNNPRTLWYRKHYQFVKISQWTLLAACSALGLWYIVHNFEGIIKLPLYYWLILGAVGVAGSLYYGIMPHALAKFNLRNSGLLKAFVIGFVWACWVDIIPVTALRIERQFDIPEPGFLLWSFIKNWMFCTVNAIMFDIKDYADDSNRQLKTFVVRMGLRKTIFYVLLPLLVIGVISLAVFAYFRHFGLPTFLLNLIPFVCLIWVAYSLHNRKPILYYLIVIDGLLLLKAICGILGALVRNI</sequence>
<feature type="transmembrane region" description="Helical" evidence="1">
    <location>
        <begin position="225"/>
        <end position="246"/>
    </location>
</feature>
<gene>
    <name evidence="2" type="ORF">DN068_07755</name>
</gene>
<evidence type="ECO:0008006" key="4">
    <source>
        <dbReference type="Google" id="ProtNLM"/>
    </source>
</evidence>
<dbReference type="RefSeq" id="WP_110998334.1">
    <property type="nucleotide sequence ID" value="NZ_QKTW01000011.1"/>
</dbReference>
<comment type="caution">
    <text evidence="2">The sequence shown here is derived from an EMBL/GenBank/DDBJ whole genome shotgun (WGS) entry which is preliminary data.</text>
</comment>
<reference evidence="2 3" key="1">
    <citation type="submission" date="2018-06" db="EMBL/GenBank/DDBJ databases">
        <title>Mucibacter soli gen. nov., sp. nov., a new member of the family Chitinophagaceae producing mucin.</title>
        <authorList>
            <person name="Kim M.-K."/>
            <person name="Park S."/>
            <person name="Kim T.-S."/>
            <person name="Joung Y."/>
            <person name="Han J.-H."/>
            <person name="Kim S.B."/>
        </authorList>
    </citation>
    <scope>NUCLEOTIDE SEQUENCE [LARGE SCALE GENOMIC DNA]</scope>
    <source>
        <strain evidence="2 3">R1-15</strain>
    </source>
</reference>
<feature type="transmembrane region" description="Helical" evidence="1">
    <location>
        <begin position="79"/>
        <end position="99"/>
    </location>
</feature>
<feature type="transmembrane region" description="Helical" evidence="1">
    <location>
        <begin position="40"/>
        <end position="59"/>
    </location>
</feature>
<dbReference type="Proteomes" id="UP000248745">
    <property type="component" value="Unassembled WGS sequence"/>
</dbReference>
<organism evidence="2 3">
    <name type="scientific">Taibaiella soli</name>
    <dbReference type="NCBI Taxonomy" id="1649169"/>
    <lineage>
        <taxon>Bacteria</taxon>
        <taxon>Pseudomonadati</taxon>
        <taxon>Bacteroidota</taxon>
        <taxon>Chitinophagia</taxon>
        <taxon>Chitinophagales</taxon>
        <taxon>Chitinophagaceae</taxon>
        <taxon>Taibaiella</taxon>
    </lineage>
</organism>
<feature type="transmembrane region" description="Helical" evidence="1">
    <location>
        <begin position="111"/>
        <end position="130"/>
    </location>
</feature>
<protein>
    <recommendedName>
        <fullName evidence="4">UbiA prenyltransferase family protein</fullName>
    </recommendedName>
</protein>
<name>A0A2W2B0T4_9BACT</name>
<dbReference type="OrthoDB" id="1452981at2"/>
<evidence type="ECO:0000313" key="3">
    <source>
        <dbReference type="Proteomes" id="UP000248745"/>
    </source>
</evidence>
<feature type="transmembrane region" description="Helical" evidence="1">
    <location>
        <begin position="179"/>
        <end position="199"/>
    </location>
</feature>
<feature type="transmembrane region" description="Helical" evidence="1">
    <location>
        <begin position="277"/>
        <end position="301"/>
    </location>
</feature>
<keyword evidence="3" id="KW-1185">Reference proteome</keyword>
<feature type="transmembrane region" description="Helical" evidence="1">
    <location>
        <begin position="145"/>
        <end position="167"/>
    </location>
</feature>
<evidence type="ECO:0000256" key="1">
    <source>
        <dbReference type="SAM" id="Phobius"/>
    </source>
</evidence>
<feature type="transmembrane region" description="Helical" evidence="1">
    <location>
        <begin position="253"/>
        <end position="271"/>
    </location>
</feature>
<evidence type="ECO:0000313" key="2">
    <source>
        <dbReference type="EMBL" id="PZF73608.1"/>
    </source>
</evidence>